<keyword evidence="2" id="KW-1185">Reference proteome</keyword>
<organism evidence="1 2">
    <name type="scientific">Bacteroides faecis</name>
    <dbReference type="NCBI Taxonomy" id="674529"/>
    <lineage>
        <taxon>Bacteria</taxon>
        <taxon>Pseudomonadati</taxon>
        <taxon>Bacteroidota</taxon>
        <taxon>Bacteroidia</taxon>
        <taxon>Bacteroidales</taxon>
        <taxon>Bacteroidaceae</taxon>
        <taxon>Bacteroides</taxon>
    </lineage>
</organism>
<dbReference type="Proteomes" id="UP001060104">
    <property type="component" value="Chromosome"/>
</dbReference>
<evidence type="ECO:0000313" key="1">
    <source>
        <dbReference type="EMBL" id="UVQ77165.1"/>
    </source>
</evidence>
<gene>
    <name evidence="1" type="ORF">NXY30_12695</name>
</gene>
<dbReference type="EMBL" id="CP103141">
    <property type="protein sequence ID" value="UVQ77165.1"/>
    <property type="molecule type" value="Genomic_DNA"/>
</dbReference>
<protein>
    <submittedName>
        <fullName evidence="1">Uncharacterized protein</fullName>
    </submittedName>
</protein>
<evidence type="ECO:0000313" key="2">
    <source>
        <dbReference type="Proteomes" id="UP001060104"/>
    </source>
</evidence>
<accession>A0ABY5THD6</accession>
<name>A0ABY5THD6_9BACE</name>
<dbReference type="RefSeq" id="WP_258903093.1">
    <property type="nucleotide sequence ID" value="NZ_CP103141.1"/>
</dbReference>
<reference evidence="1" key="1">
    <citation type="submission" date="2022-08" db="EMBL/GenBank/DDBJ databases">
        <title>Genome Sequencing of Bacteroides fragilis Group Isolates with Nanopore Technology.</title>
        <authorList>
            <person name="Tisza M.J."/>
            <person name="Smith D."/>
            <person name="Dekker J.P."/>
        </authorList>
    </citation>
    <scope>NUCLEOTIDE SEQUENCE</scope>
    <source>
        <strain evidence="1">BFG-527</strain>
    </source>
</reference>
<sequence>MENKKIIKKEYNKTIHLHGREEILDFFKDEYKDNKEELEEFVDSILENPEGTCIGFPYEMEDESNRYLEERKIVGIIVHHNADIKFSVN</sequence>
<proteinExistence type="predicted"/>